<proteinExistence type="predicted"/>
<dbReference type="RefSeq" id="WP_193685914.1">
    <property type="nucleotide sequence ID" value="NZ_CP062941.1"/>
</dbReference>
<accession>A0A7L9U1F6</accession>
<sequence length="214" mass="22958">MYSRHDLVWLTAQGWKEAAKTVRPGDLRSLALWERQGWPAVVRRRDVGQPAGIVSLGIALPPAGADAPKERIALRVPSQHVARRAGALSLPEAMAAAPETWRADLAALGGGTALRAYGSLALQAITGLPYLTPRSDIDLLLAPRSRSELDAGIAALSRHADALPLDGEILFPGGAAVAWKEWRDARDGMRVLVKTMDAVRLDSRAALLATLEDR</sequence>
<evidence type="ECO:0000259" key="4">
    <source>
        <dbReference type="Pfam" id="PF20866"/>
    </source>
</evidence>
<evidence type="ECO:0000259" key="3">
    <source>
        <dbReference type="Pfam" id="PF10620"/>
    </source>
</evidence>
<evidence type="ECO:0000256" key="1">
    <source>
        <dbReference type="ARBA" id="ARBA00022679"/>
    </source>
</evidence>
<dbReference type="Pfam" id="PF10620">
    <property type="entry name" value="MdcG"/>
    <property type="match status" value="1"/>
</dbReference>
<feature type="domain" description="Phosphoribosyl-dephospho-CoA transferase MdcG C-terminal" evidence="3">
    <location>
        <begin position="90"/>
        <end position="204"/>
    </location>
</feature>
<evidence type="ECO:0000313" key="6">
    <source>
        <dbReference type="Proteomes" id="UP000593875"/>
    </source>
</evidence>
<dbReference type="Pfam" id="PF20866">
    <property type="entry name" value="MdcG_N"/>
    <property type="match status" value="1"/>
</dbReference>
<dbReference type="Proteomes" id="UP000593875">
    <property type="component" value="Chromosome"/>
</dbReference>
<dbReference type="EMBL" id="CP062941">
    <property type="protein sequence ID" value="QOL48871.1"/>
    <property type="molecule type" value="Genomic_DNA"/>
</dbReference>
<evidence type="ECO:0000256" key="2">
    <source>
        <dbReference type="ARBA" id="ARBA00022695"/>
    </source>
</evidence>
<name>A0A7L9U1F6_9BURK</name>
<feature type="domain" description="Phosphoribosyl-dephospho-CoA transferase MdcG N-terminal" evidence="4">
    <location>
        <begin position="4"/>
        <end position="84"/>
    </location>
</feature>
<dbReference type="InterPro" id="IPR048903">
    <property type="entry name" value="MdcG_N"/>
</dbReference>
<gene>
    <name evidence="5" type="primary">mdcG</name>
    <name evidence="5" type="ORF">LPB04_18230</name>
</gene>
<dbReference type="KEGG" id="mlir:LPB04_18230"/>
<dbReference type="InterPro" id="IPR049180">
    <property type="entry name" value="MdcG_C"/>
</dbReference>
<reference evidence="5 6" key="1">
    <citation type="submission" date="2020-10" db="EMBL/GenBank/DDBJ databases">
        <title>Genome sequencing of Massilia sp. LPB0304.</title>
        <authorList>
            <person name="Kim J."/>
        </authorList>
    </citation>
    <scope>NUCLEOTIDE SEQUENCE [LARGE SCALE GENOMIC DNA]</scope>
    <source>
        <strain evidence="5 6">LPB0304</strain>
    </source>
</reference>
<keyword evidence="2" id="KW-0548">Nucleotidyltransferase</keyword>
<dbReference type="InterPro" id="IPR017557">
    <property type="entry name" value="Holo-ACP_synthase"/>
</dbReference>
<evidence type="ECO:0000313" key="5">
    <source>
        <dbReference type="EMBL" id="QOL48871.1"/>
    </source>
</evidence>
<dbReference type="AlphaFoldDB" id="A0A7L9U1F6"/>
<keyword evidence="6" id="KW-1185">Reference proteome</keyword>
<keyword evidence="1" id="KW-0808">Transferase</keyword>
<organism evidence="5 6">
    <name type="scientific">Massilia litorea</name>
    <dbReference type="NCBI Taxonomy" id="2769491"/>
    <lineage>
        <taxon>Bacteria</taxon>
        <taxon>Pseudomonadati</taxon>
        <taxon>Pseudomonadota</taxon>
        <taxon>Betaproteobacteria</taxon>
        <taxon>Burkholderiales</taxon>
        <taxon>Oxalobacteraceae</taxon>
        <taxon>Telluria group</taxon>
        <taxon>Massilia</taxon>
    </lineage>
</organism>
<dbReference type="GO" id="GO:0016779">
    <property type="term" value="F:nucleotidyltransferase activity"/>
    <property type="evidence" value="ECO:0007669"/>
    <property type="project" value="UniProtKB-KW"/>
</dbReference>
<protein>
    <submittedName>
        <fullName evidence="5">Malonate decarboxylase holo-[acyl-carrier-protein] synthase</fullName>
    </submittedName>
</protein>
<dbReference type="NCBIfam" id="TIGR03135">
    <property type="entry name" value="malonate_mdcG"/>
    <property type="match status" value="1"/>
</dbReference>